<comment type="caution">
    <text evidence="1">The sequence shown here is derived from an EMBL/GenBank/DDBJ whole genome shotgun (WGS) entry which is preliminary data.</text>
</comment>
<dbReference type="Proteomes" id="UP000663845">
    <property type="component" value="Unassembled WGS sequence"/>
</dbReference>
<organism evidence="1 2">
    <name type="scientific">Adineta steineri</name>
    <dbReference type="NCBI Taxonomy" id="433720"/>
    <lineage>
        <taxon>Eukaryota</taxon>
        <taxon>Metazoa</taxon>
        <taxon>Spiralia</taxon>
        <taxon>Gnathifera</taxon>
        <taxon>Rotifera</taxon>
        <taxon>Eurotatoria</taxon>
        <taxon>Bdelloidea</taxon>
        <taxon>Adinetida</taxon>
        <taxon>Adinetidae</taxon>
        <taxon>Adineta</taxon>
    </lineage>
</organism>
<dbReference type="Gene3D" id="3.40.50.1000">
    <property type="entry name" value="HAD superfamily/HAD-like"/>
    <property type="match status" value="2"/>
</dbReference>
<dbReference type="AlphaFoldDB" id="A0A815DKU1"/>
<dbReference type="CDD" id="cd01427">
    <property type="entry name" value="HAD_like"/>
    <property type="match status" value="1"/>
</dbReference>
<name>A0A815DKU1_9BILA</name>
<sequence>MTIDSTLSSTTNPKPIIALDCDGVLLDYHATFAQIYEQTFGKKLTIVSPNAHYAERKYNVNFNDEEKEEFKQVWNEYGWRSMPMHDGALEACLLLHEAGYELICVTAMSSNFIEHRLENFRLHGFPIDKIISSEKEQFKQVWNEYGWRRMPMHDGALEACLLLHDAGYELICVTAMSSNFIEHRLENFRLHGFPIDKIISSGYDKDNFNNNPKRKIIEELNPVVFVDDLRRNFNNIQHVHTKLIFIDHERDDDPNQHDNIYYDVKYGSLLEFVKDFLKTKQHGEDIKWSQRPSHPIPFS</sequence>
<reference evidence="1" key="1">
    <citation type="submission" date="2021-02" db="EMBL/GenBank/DDBJ databases">
        <authorList>
            <person name="Nowell W R."/>
        </authorList>
    </citation>
    <scope>NUCLEOTIDE SEQUENCE</scope>
</reference>
<dbReference type="SUPFAM" id="SSF56784">
    <property type="entry name" value="HAD-like"/>
    <property type="match status" value="2"/>
</dbReference>
<protein>
    <submittedName>
        <fullName evidence="1">Uncharacterized protein</fullName>
    </submittedName>
</protein>
<dbReference type="EMBL" id="CAJNOG010000567">
    <property type="protein sequence ID" value="CAF1299164.1"/>
    <property type="molecule type" value="Genomic_DNA"/>
</dbReference>
<gene>
    <name evidence="1" type="ORF">JYZ213_LOCUS32213</name>
</gene>
<evidence type="ECO:0000313" key="2">
    <source>
        <dbReference type="Proteomes" id="UP000663845"/>
    </source>
</evidence>
<accession>A0A815DKU1</accession>
<evidence type="ECO:0000313" key="1">
    <source>
        <dbReference type="EMBL" id="CAF1299164.1"/>
    </source>
</evidence>
<proteinExistence type="predicted"/>
<dbReference type="InterPro" id="IPR036412">
    <property type="entry name" value="HAD-like_sf"/>
</dbReference>
<dbReference type="InterPro" id="IPR023214">
    <property type="entry name" value="HAD_sf"/>
</dbReference>